<dbReference type="Pfam" id="PF00583">
    <property type="entry name" value="Acetyltransf_1"/>
    <property type="match status" value="1"/>
</dbReference>
<keyword evidence="3 5" id="KW-0808">Transferase</keyword>
<evidence type="ECO:0000256" key="5">
    <source>
        <dbReference type="HAMAP-Rule" id="MF_02210"/>
    </source>
</evidence>
<comment type="caution">
    <text evidence="8">The sequence shown here is derived from an EMBL/GenBank/DDBJ whole genome shotgun (WGS) entry which is preliminary data.</text>
</comment>
<dbReference type="InterPro" id="IPR016181">
    <property type="entry name" value="Acyl_CoA_acyltransferase"/>
</dbReference>
<dbReference type="Proteomes" id="UP000243900">
    <property type="component" value="Unassembled WGS sequence"/>
</dbReference>
<feature type="binding site" evidence="5">
    <location>
        <position position="101"/>
    </location>
    <ligand>
        <name>acetyl-CoA</name>
        <dbReference type="ChEBI" id="CHEBI:57288"/>
    </ligand>
</feature>
<dbReference type="AlphaFoldDB" id="A0A2P6ATS8"/>
<dbReference type="PANTHER" id="PTHR43420">
    <property type="entry name" value="ACETYLTRANSFERASE"/>
    <property type="match status" value="1"/>
</dbReference>
<comment type="subcellular location">
    <subcellularLocation>
        <location evidence="5 6">Cytoplasm</location>
    </subcellularLocation>
</comment>
<name>A0A2P6ATS8_9GAMM</name>
<dbReference type="NCBIfam" id="TIGR01575">
    <property type="entry name" value="rimI"/>
    <property type="match status" value="1"/>
</dbReference>
<dbReference type="PROSITE" id="PS51186">
    <property type="entry name" value="GNAT"/>
    <property type="match status" value="1"/>
</dbReference>
<evidence type="ECO:0000256" key="2">
    <source>
        <dbReference type="ARBA" id="ARBA00022490"/>
    </source>
</evidence>
<sequence length="142" mass="15657">MDAGDLDAVHAIERVSHPTPWPMKGLQESLQAHAAFVLEDAGGIAAFAFVQRILDEVHLLDIAVDPARRGQGLGRDLLRRLMDEELADGVNIWFLEVRVSNHPAIALYQSLGYNELSVRRNYYEGPDGREDALLMACSTGMG</sequence>
<dbReference type="GO" id="GO:0005737">
    <property type="term" value="C:cytoplasm"/>
    <property type="evidence" value="ECO:0007669"/>
    <property type="project" value="UniProtKB-SubCell"/>
</dbReference>
<keyword evidence="9" id="KW-1185">Reference proteome</keyword>
<evidence type="ECO:0000256" key="1">
    <source>
        <dbReference type="ARBA" id="ARBA00005395"/>
    </source>
</evidence>
<dbReference type="OrthoDB" id="9796919at2"/>
<evidence type="ECO:0000256" key="4">
    <source>
        <dbReference type="ARBA" id="ARBA00023315"/>
    </source>
</evidence>
<gene>
    <name evidence="5 8" type="primary">rimI</name>
    <name evidence="8" type="ORF">C5O18_03250</name>
</gene>
<comment type="catalytic activity">
    <reaction evidence="5 6">
        <text>N-terminal L-alanyl-[ribosomal protein bS18] + acetyl-CoA = N-terminal N(alpha)-acetyl-L-alanyl-[ribosomal protein bS18] + CoA + H(+)</text>
        <dbReference type="Rhea" id="RHEA:43756"/>
        <dbReference type="Rhea" id="RHEA-COMP:10676"/>
        <dbReference type="Rhea" id="RHEA-COMP:10677"/>
        <dbReference type="ChEBI" id="CHEBI:15378"/>
        <dbReference type="ChEBI" id="CHEBI:57287"/>
        <dbReference type="ChEBI" id="CHEBI:57288"/>
        <dbReference type="ChEBI" id="CHEBI:64718"/>
        <dbReference type="ChEBI" id="CHEBI:83683"/>
        <dbReference type="EC" id="2.3.1.266"/>
    </reaction>
</comment>
<reference evidence="9" key="1">
    <citation type="submission" date="2018-02" db="EMBL/GenBank/DDBJ databases">
        <title>Genome sequencing of Solimonas sp. HR-BB.</title>
        <authorList>
            <person name="Lee Y."/>
            <person name="Jeon C.O."/>
        </authorList>
    </citation>
    <scope>NUCLEOTIDE SEQUENCE [LARGE SCALE GENOMIC DNA]</scope>
    <source>
        <strain evidence="9">HR-E</strain>
    </source>
</reference>
<dbReference type="EMBL" id="PTQZ01000044">
    <property type="protein sequence ID" value="PQA48552.1"/>
    <property type="molecule type" value="Genomic_DNA"/>
</dbReference>
<dbReference type="Gene3D" id="3.40.630.30">
    <property type="match status" value="1"/>
</dbReference>
<comment type="caution">
    <text evidence="5">Lacks conserved residue(s) required for the propagation of feature annotation.</text>
</comment>
<dbReference type="InterPro" id="IPR006464">
    <property type="entry name" value="AcTrfase_RimI/Ard1"/>
</dbReference>
<evidence type="ECO:0000256" key="6">
    <source>
        <dbReference type="RuleBase" id="RU363094"/>
    </source>
</evidence>
<evidence type="ECO:0000259" key="7">
    <source>
        <dbReference type="PROSITE" id="PS51186"/>
    </source>
</evidence>
<dbReference type="PANTHER" id="PTHR43420:SF44">
    <property type="entry name" value="ACETYLTRANSFERASE YPEA"/>
    <property type="match status" value="1"/>
</dbReference>
<dbReference type="HAMAP" id="MF_02210">
    <property type="entry name" value="RimI"/>
    <property type="match status" value="1"/>
</dbReference>
<dbReference type="GO" id="GO:0008999">
    <property type="term" value="F:protein-N-terminal-alanine acetyltransferase activity"/>
    <property type="evidence" value="ECO:0007669"/>
    <property type="project" value="UniProtKB-UniRule"/>
</dbReference>
<accession>A0A2P6ATS8</accession>
<feature type="domain" description="N-acetyltransferase" evidence="7">
    <location>
        <begin position="1"/>
        <end position="140"/>
    </location>
</feature>
<organism evidence="8 9">
    <name type="scientific">Amnimonas aquatica</name>
    <dbReference type="NCBI Taxonomy" id="2094561"/>
    <lineage>
        <taxon>Bacteria</taxon>
        <taxon>Pseudomonadati</taxon>
        <taxon>Pseudomonadota</taxon>
        <taxon>Gammaproteobacteria</taxon>
        <taxon>Moraxellales</taxon>
        <taxon>Moraxellaceae</taxon>
        <taxon>Amnimonas</taxon>
    </lineage>
</organism>
<dbReference type="InterPro" id="IPR000182">
    <property type="entry name" value="GNAT_dom"/>
</dbReference>
<comment type="function">
    <text evidence="5 6">Acetylates the N-terminal alanine of ribosomal protein bS18.</text>
</comment>
<protein>
    <recommendedName>
        <fullName evidence="5 6">[Ribosomal protein bS18]-alanine N-acetyltransferase</fullName>
        <ecNumber evidence="5 6">2.3.1.266</ecNumber>
    </recommendedName>
</protein>
<dbReference type="CDD" id="cd04301">
    <property type="entry name" value="NAT_SF"/>
    <property type="match status" value="1"/>
</dbReference>
<keyword evidence="2 5" id="KW-0963">Cytoplasm</keyword>
<dbReference type="EC" id="2.3.1.266" evidence="5 6"/>
<evidence type="ECO:0000313" key="9">
    <source>
        <dbReference type="Proteomes" id="UP000243900"/>
    </source>
</evidence>
<feature type="binding site" evidence="5">
    <location>
        <begin position="62"/>
        <end position="64"/>
    </location>
    <ligand>
        <name>acetyl-CoA</name>
        <dbReference type="ChEBI" id="CHEBI:57288"/>
    </ligand>
</feature>
<feature type="active site" description="Proton donor" evidence="5">
    <location>
        <position position="108"/>
    </location>
</feature>
<comment type="similarity">
    <text evidence="1 5 6">Belongs to the acetyltransferase family. RimI subfamily.</text>
</comment>
<proteinExistence type="inferred from homology"/>
<dbReference type="InterPro" id="IPR043690">
    <property type="entry name" value="RimI"/>
</dbReference>
<keyword evidence="4 5" id="KW-0012">Acyltransferase</keyword>
<evidence type="ECO:0000313" key="8">
    <source>
        <dbReference type="EMBL" id="PQA48552.1"/>
    </source>
</evidence>
<dbReference type="SUPFAM" id="SSF55729">
    <property type="entry name" value="Acyl-CoA N-acyltransferases (Nat)"/>
    <property type="match status" value="1"/>
</dbReference>
<evidence type="ECO:0000256" key="3">
    <source>
        <dbReference type="ARBA" id="ARBA00022679"/>
    </source>
</evidence>
<feature type="active site" description="Proton acceptor" evidence="5">
    <location>
        <position position="96"/>
    </location>
</feature>
<dbReference type="InterPro" id="IPR050680">
    <property type="entry name" value="YpeA/RimI_acetyltransf"/>
</dbReference>